<dbReference type="InterPro" id="IPR023214">
    <property type="entry name" value="HAD_sf"/>
</dbReference>
<dbReference type="AlphaFoldDB" id="A0AAD7KBG2"/>
<keyword evidence="2" id="KW-1185">Reference proteome</keyword>
<dbReference type="Gene3D" id="1.10.150.240">
    <property type="entry name" value="Putative phosphatase, domain 2"/>
    <property type="match status" value="1"/>
</dbReference>
<name>A0AAD7KBG2_9AGAR</name>
<reference evidence="1" key="1">
    <citation type="submission" date="2023-03" db="EMBL/GenBank/DDBJ databases">
        <title>Massive genome expansion in bonnet fungi (Mycena s.s.) driven by repeated elements and novel gene families across ecological guilds.</title>
        <authorList>
            <consortium name="Lawrence Berkeley National Laboratory"/>
            <person name="Harder C.B."/>
            <person name="Miyauchi S."/>
            <person name="Viragh M."/>
            <person name="Kuo A."/>
            <person name="Thoen E."/>
            <person name="Andreopoulos B."/>
            <person name="Lu D."/>
            <person name="Skrede I."/>
            <person name="Drula E."/>
            <person name="Henrissat B."/>
            <person name="Morin E."/>
            <person name="Kohler A."/>
            <person name="Barry K."/>
            <person name="LaButti K."/>
            <person name="Morin E."/>
            <person name="Salamov A."/>
            <person name="Lipzen A."/>
            <person name="Mereny Z."/>
            <person name="Hegedus B."/>
            <person name="Baldrian P."/>
            <person name="Stursova M."/>
            <person name="Weitz H."/>
            <person name="Taylor A."/>
            <person name="Grigoriev I.V."/>
            <person name="Nagy L.G."/>
            <person name="Martin F."/>
            <person name="Kauserud H."/>
        </authorList>
    </citation>
    <scope>NUCLEOTIDE SEQUENCE</scope>
    <source>
        <strain evidence="1">CBHHK188m</strain>
    </source>
</reference>
<evidence type="ECO:0000313" key="1">
    <source>
        <dbReference type="EMBL" id="KAJ7782397.1"/>
    </source>
</evidence>
<comment type="caution">
    <text evidence="1">The sequence shown here is derived from an EMBL/GenBank/DDBJ whole genome shotgun (WGS) entry which is preliminary data.</text>
</comment>
<dbReference type="EMBL" id="JARJLG010000003">
    <property type="protein sequence ID" value="KAJ7782397.1"/>
    <property type="molecule type" value="Genomic_DNA"/>
</dbReference>
<accession>A0AAD7KBG2</accession>
<dbReference type="Proteomes" id="UP001215280">
    <property type="component" value="Unassembled WGS sequence"/>
</dbReference>
<sequence length="172" mass="19058">MSMTVPAYVEQRVLLQNELWPTAPLLPGANKLILHLKAHNISIPLATSSRRRVFRLKTGHLGDTFGLFEGKVVCGDDPQYNMGGKPIFLVAARELLGRGVGSADGVNLTTAQLAERRKGSSDFMSVNSSGRRRWVPDTHLLSVKYSGEEKPDQTLKSLEEFVPEQWGLPPYE</sequence>
<dbReference type="PANTHER" id="PTHR18901:SF38">
    <property type="entry name" value="PSEUDOURIDINE-5'-PHOSPHATASE"/>
    <property type="match status" value="1"/>
</dbReference>
<gene>
    <name evidence="1" type="ORF">DFH07DRAFT_949195</name>
</gene>
<proteinExistence type="predicted"/>
<dbReference type="SUPFAM" id="SSF56784">
    <property type="entry name" value="HAD-like"/>
    <property type="match status" value="1"/>
</dbReference>
<protein>
    <submittedName>
        <fullName evidence="1">Uncharacterized protein</fullName>
    </submittedName>
</protein>
<dbReference type="InterPro" id="IPR036412">
    <property type="entry name" value="HAD-like_sf"/>
</dbReference>
<organism evidence="1 2">
    <name type="scientific">Mycena maculata</name>
    <dbReference type="NCBI Taxonomy" id="230809"/>
    <lineage>
        <taxon>Eukaryota</taxon>
        <taxon>Fungi</taxon>
        <taxon>Dikarya</taxon>
        <taxon>Basidiomycota</taxon>
        <taxon>Agaricomycotina</taxon>
        <taxon>Agaricomycetes</taxon>
        <taxon>Agaricomycetidae</taxon>
        <taxon>Agaricales</taxon>
        <taxon>Marasmiineae</taxon>
        <taxon>Mycenaceae</taxon>
        <taxon>Mycena</taxon>
    </lineage>
</organism>
<dbReference type="InterPro" id="IPR023198">
    <property type="entry name" value="PGP-like_dom2"/>
</dbReference>
<evidence type="ECO:0000313" key="2">
    <source>
        <dbReference type="Proteomes" id="UP001215280"/>
    </source>
</evidence>
<dbReference type="PANTHER" id="PTHR18901">
    <property type="entry name" value="2-DEOXYGLUCOSE-6-PHOSPHATE PHOSPHATASE 2"/>
    <property type="match status" value="1"/>
</dbReference>
<dbReference type="Gene3D" id="3.40.50.1000">
    <property type="entry name" value="HAD superfamily/HAD-like"/>
    <property type="match status" value="1"/>
</dbReference>
<dbReference type="GO" id="GO:0016791">
    <property type="term" value="F:phosphatase activity"/>
    <property type="evidence" value="ECO:0007669"/>
    <property type="project" value="TreeGrafter"/>
</dbReference>